<organism evidence="1">
    <name type="scientific">Serratia marcescens</name>
    <dbReference type="NCBI Taxonomy" id="615"/>
    <lineage>
        <taxon>Bacteria</taxon>
        <taxon>Pseudomonadati</taxon>
        <taxon>Pseudomonadota</taxon>
        <taxon>Gammaproteobacteria</taxon>
        <taxon>Enterobacterales</taxon>
        <taxon>Yersiniaceae</taxon>
        <taxon>Serratia</taxon>
    </lineage>
</organism>
<accession>A0A939NLX0</accession>
<gene>
    <name evidence="1" type="ORF">J4732_08965</name>
</gene>
<protein>
    <submittedName>
        <fullName evidence="1">Uncharacterized protein</fullName>
    </submittedName>
</protein>
<name>A0A939NLX0_SERMA</name>
<reference evidence="1" key="1">
    <citation type="submission" date="2021-03" db="EMBL/GenBank/DDBJ databases">
        <title>Molecular epidemiology and mechanisms of colistin and carbapenem resistance in Enterobacteriaceae from clinical isolates, the environment and porcine samples in Pretoria, South Africa.</title>
        <authorList>
            <person name="Bogoshi D."/>
            <person name="Mbelle N.M."/>
            <person name="Naidoo V."/>
            <person name="Osei Sekyere J."/>
        </authorList>
    </citation>
    <scope>NUCLEOTIDE SEQUENCE</scope>
    <source>
        <strain evidence="1">C080</strain>
    </source>
</reference>
<proteinExistence type="predicted"/>
<comment type="caution">
    <text evidence="1">The sequence shown here is derived from an EMBL/GenBank/DDBJ whole genome shotgun (WGS) entry which is preliminary data.</text>
</comment>
<dbReference type="AlphaFoldDB" id="A0A939NLX0"/>
<evidence type="ECO:0000313" key="1">
    <source>
        <dbReference type="EMBL" id="MBO2006796.1"/>
    </source>
</evidence>
<dbReference type="EMBL" id="JAGETR010000050">
    <property type="protein sequence ID" value="MBO2006796.1"/>
    <property type="molecule type" value="Genomic_DNA"/>
</dbReference>
<sequence length="117" mass="12905">MHGTRGLSAGAGTLPLDWETLPARFIRWRGEHVFVDAYFCRSAVYLAGAGNTRSTGLRSAISSVYLAGAGNTLPGVDLCRAHHGFIRWRGEHHADRTRGRAPRRFISLAGEHTRSLY</sequence>